<accession>A0A4V6D3F8</accession>
<evidence type="ECO:0000256" key="1">
    <source>
        <dbReference type="SAM" id="Phobius"/>
    </source>
</evidence>
<gene>
    <name evidence="2" type="ORF">SEVIR_8G247600v2</name>
</gene>
<protein>
    <submittedName>
        <fullName evidence="2">Uncharacterized protein</fullName>
    </submittedName>
</protein>
<keyword evidence="1" id="KW-1133">Transmembrane helix</keyword>
<sequence>MEPTAAWAPCEFQLANWSIEEPAAYLPVEYASIDIPGTCLEACVPEYYYYYAASQQHNVTSDQKAKISNDSDAQSVVDQVMGEFKADIDMMKAKMHRYPACLGDVDESYTLPRIVAIGPYHHGKEHLKQAEKVKHAAACHCVRQSGRSLEELYGAVVPMADHARHFYDKDVMAGINPEDFRHMMFFDACFLVQYMLSRAYTGDVDQSLNGFLSPNRIDIFHDVMLLENQLPWHVVETVIRLLRLPSLSKKFVARKRNCMLSDDRHEPPQQKPFIWYDSYKPPHLLGLLRYYIVGRSDIEYPKQEKKDKSYSLSAMELAKIGITLTANKTMQLIDMTLNQKGTLFAELSLAPLSLDRDRASFLVNMAALELCTVQSFSAARDGDSAVCSYLLLLAKLVYREEDVQELRVRGLLQGGGGLTNEEALRFFTSFQGLRFGPYYYRIMVQIQIYRESSRMKTKSFAFFHNHKKTIAAVVSGVVSVGGIIGTLLSIKKTL</sequence>
<dbReference type="InterPro" id="IPR004158">
    <property type="entry name" value="DUF247_pln"/>
</dbReference>
<feature type="transmembrane region" description="Helical" evidence="1">
    <location>
        <begin position="470"/>
        <end position="490"/>
    </location>
</feature>
<dbReference type="EMBL" id="CM016559">
    <property type="protein sequence ID" value="TKW02526.1"/>
    <property type="molecule type" value="Genomic_DNA"/>
</dbReference>
<proteinExistence type="predicted"/>
<reference evidence="2" key="1">
    <citation type="submission" date="2019-03" db="EMBL/GenBank/DDBJ databases">
        <title>WGS assembly of Setaria viridis.</title>
        <authorList>
            <person name="Huang P."/>
            <person name="Jenkins J."/>
            <person name="Grimwood J."/>
            <person name="Barry K."/>
            <person name="Healey A."/>
            <person name="Mamidi S."/>
            <person name="Sreedasyam A."/>
            <person name="Shu S."/>
            <person name="Feldman M."/>
            <person name="Wu J."/>
            <person name="Yu Y."/>
            <person name="Chen C."/>
            <person name="Johnson J."/>
            <person name="Rokhsar D."/>
            <person name="Baxter I."/>
            <person name="Schmutz J."/>
            <person name="Brutnell T."/>
            <person name="Kellogg E."/>
        </authorList>
    </citation>
    <scope>NUCLEOTIDE SEQUENCE [LARGE SCALE GENOMIC DNA]</scope>
</reference>
<keyword evidence="1" id="KW-0472">Membrane</keyword>
<keyword evidence="3" id="KW-1185">Reference proteome</keyword>
<evidence type="ECO:0000313" key="3">
    <source>
        <dbReference type="Proteomes" id="UP000298652"/>
    </source>
</evidence>
<dbReference type="Gramene" id="TKW02526">
    <property type="protein sequence ID" value="TKW02526"/>
    <property type="gene ID" value="SEVIR_8G247600v2"/>
</dbReference>
<name>A0A4V6D3F8_SETVI</name>
<dbReference type="Proteomes" id="UP000298652">
    <property type="component" value="Chromosome 8"/>
</dbReference>
<keyword evidence="1" id="KW-0812">Transmembrane</keyword>
<dbReference type="AlphaFoldDB" id="A0A4V6D3F8"/>
<evidence type="ECO:0000313" key="2">
    <source>
        <dbReference type="EMBL" id="TKW02526.1"/>
    </source>
</evidence>
<dbReference type="OMA" id="MHRYPAC"/>
<dbReference type="Pfam" id="PF03140">
    <property type="entry name" value="DUF247"/>
    <property type="match status" value="1"/>
</dbReference>
<dbReference type="PANTHER" id="PTHR31549">
    <property type="entry name" value="PROTEIN, PUTATIVE (DUF247)-RELATED-RELATED"/>
    <property type="match status" value="1"/>
</dbReference>
<organism evidence="2 3">
    <name type="scientific">Setaria viridis</name>
    <name type="common">Green bristlegrass</name>
    <name type="synonym">Setaria italica subsp. viridis</name>
    <dbReference type="NCBI Taxonomy" id="4556"/>
    <lineage>
        <taxon>Eukaryota</taxon>
        <taxon>Viridiplantae</taxon>
        <taxon>Streptophyta</taxon>
        <taxon>Embryophyta</taxon>
        <taxon>Tracheophyta</taxon>
        <taxon>Spermatophyta</taxon>
        <taxon>Magnoliopsida</taxon>
        <taxon>Liliopsida</taxon>
        <taxon>Poales</taxon>
        <taxon>Poaceae</taxon>
        <taxon>PACMAD clade</taxon>
        <taxon>Panicoideae</taxon>
        <taxon>Panicodae</taxon>
        <taxon>Paniceae</taxon>
        <taxon>Cenchrinae</taxon>
        <taxon>Setaria</taxon>
    </lineage>
</organism>
<dbReference type="PANTHER" id="PTHR31549:SF265">
    <property type="match status" value="1"/>
</dbReference>